<feature type="region of interest" description="Disordered" evidence="1">
    <location>
        <begin position="149"/>
        <end position="180"/>
    </location>
</feature>
<dbReference type="GeneID" id="93365805"/>
<dbReference type="SUPFAM" id="SSF159941">
    <property type="entry name" value="MM3350-like"/>
    <property type="match status" value="1"/>
</dbReference>
<dbReference type="AlphaFoldDB" id="C3JC13"/>
<reference evidence="3 4" key="1">
    <citation type="submission" date="2009-04" db="EMBL/GenBank/DDBJ databases">
        <authorList>
            <person name="Sebastian Y."/>
            <person name="Madupu R."/>
            <person name="Durkin A.S."/>
            <person name="Torralba M."/>
            <person name="Methe B."/>
            <person name="Sutton G.G."/>
            <person name="Strausberg R.L."/>
            <person name="Nelson K.E."/>
        </authorList>
    </citation>
    <scope>NUCLEOTIDE SEQUENCE [LARGE SCALE GENOMIC DNA]</scope>
    <source>
        <strain evidence="4">ATCC 35406 / BCRC 14492 / JCM 8526 / NCTC 13058 / HG 370</strain>
    </source>
</reference>
<sequence>MAFRLLLLSPEIEDFERLLEIPESATLFDLHQLILQAVDYPSNLFTSFMLCDEDYNVLQEITNDSTSEEEPSSMQTTSLGEVINQEDRQLVYIFDTLTERCFFVKYVGTSPSCDEEAKVVKSNGNAPSPILSDAEMDALLFENPLDESSFEDFSCDEDEEDFGEDASFDDSDFYSDNPDY</sequence>
<dbReference type="InterPro" id="IPR012912">
    <property type="entry name" value="Plasmid_pRiA4b_Orf3-like"/>
</dbReference>
<gene>
    <name evidence="3" type="ORF">POREN0001_0411</name>
</gene>
<name>C3JC13_POREA</name>
<protein>
    <recommendedName>
        <fullName evidence="2">Plasmid pRiA4b Orf3-like domain-containing protein</fullName>
    </recommendedName>
</protein>
<dbReference type="InterPro" id="IPR024047">
    <property type="entry name" value="MM3350-like_sf"/>
</dbReference>
<organism evidence="3 4">
    <name type="scientific">Porphyromonas endodontalis (strain ATCC 35406 / DSM 24491 / JCM 8526 / CCUG 16442 / BCRC 14492 / NCTC 13058 / HG 370)</name>
    <name type="common">Bacteroides endodontalis</name>
    <dbReference type="NCBI Taxonomy" id="553175"/>
    <lineage>
        <taxon>Bacteria</taxon>
        <taxon>Pseudomonadati</taxon>
        <taxon>Bacteroidota</taxon>
        <taxon>Bacteroidia</taxon>
        <taxon>Bacteroidales</taxon>
        <taxon>Porphyromonadaceae</taxon>
        <taxon>Porphyromonas</taxon>
    </lineage>
</organism>
<comment type="caution">
    <text evidence="3">The sequence shown here is derived from an EMBL/GenBank/DDBJ whole genome shotgun (WGS) entry which is preliminary data.</text>
</comment>
<dbReference type="STRING" id="553175.POREN0001_0411"/>
<dbReference type="Pfam" id="PF07929">
    <property type="entry name" value="PRiA4_ORF3"/>
    <property type="match status" value="1"/>
</dbReference>
<accession>C3JC13</accession>
<evidence type="ECO:0000313" key="4">
    <source>
        <dbReference type="Proteomes" id="UP000004295"/>
    </source>
</evidence>
<evidence type="ECO:0000313" key="3">
    <source>
        <dbReference type="EMBL" id="EEN82277.1"/>
    </source>
</evidence>
<dbReference type="RefSeq" id="WP_004334617.1">
    <property type="nucleotide sequence ID" value="NZ_ACNN01000029.1"/>
</dbReference>
<keyword evidence="4" id="KW-1185">Reference proteome</keyword>
<dbReference type="Gene3D" id="3.10.290.30">
    <property type="entry name" value="MM3350-like"/>
    <property type="match status" value="1"/>
</dbReference>
<proteinExistence type="predicted"/>
<dbReference type="Proteomes" id="UP000004295">
    <property type="component" value="Unassembled WGS sequence"/>
</dbReference>
<evidence type="ECO:0000259" key="2">
    <source>
        <dbReference type="Pfam" id="PF07929"/>
    </source>
</evidence>
<dbReference type="EMBL" id="ACNN01000029">
    <property type="protein sequence ID" value="EEN82277.1"/>
    <property type="molecule type" value="Genomic_DNA"/>
</dbReference>
<feature type="domain" description="Plasmid pRiA4b Orf3-like" evidence="2">
    <location>
        <begin position="15"/>
        <end position="124"/>
    </location>
</feature>
<evidence type="ECO:0000256" key="1">
    <source>
        <dbReference type="SAM" id="MobiDB-lite"/>
    </source>
</evidence>